<evidence type="ECO:0000256" key="1">
    <source>
        <dbReference type="SAM" id="MobiDB-lite"/>
    </source>
</evidence>
<evidence type="ECO:0000313" key="3">
    <source>
        <dbReference type="Proteomes" id="UP000777482"/>
    </source>
</evidence>
<accession>A0A9P7B1L4</accession>
<sequence>MSVAQSAAKGVIDAFIEDVCSLRVDTSVSYQEPSQSQDPARLPPHPHNESNAAKMQELEESYAAIALEQELRQSLEPTYQSFFDSRTQAQAEASTSYANLLPAAARSNPSAYAAALDLSVAAPTSLEEALALGRRVMQGELVQTGGGKTPAAAAKKGKGKNADDDAGGETSQEAMQRRVAEAQIETAAFRHQTHRLGAFTRVAAAYVAHRSSENHAALTRHNELGLAARSTAPATDDDAAGLAAAVPSAPATATAMLDPAGQTDAHMRATMDPRDLLRAIADSDTKRPRPS</sequence>
<dbReference type="AlphaFoldDB" id="A0A9P7B1L4"/>
<protein>
    <submittedName>
        <fullName evidence="2">Uncharacterized protein</fullName>
    </submittedName>
</protein>
<proteinExistence type="predicted"/>
<reference evidence="2 3" key="1">
    <citation type="submission" date="2020-11" db="EMBL/GenBank/DDBJ databases">
        <title>Kefir isolates.</title>
        <authorList>
            <person name="Marcisauskas S."/>
            <person name="Kim Y."/>
            <person name="Blasche S."/>
        </authorList>
    </citation>
    <scope>NUCLEOTIDE SEQUENCE [LARGE SCALE GENOMIC DNA]</scope>
    <source>
        <strain evidence="2 3">KR</strain>
    </source>
</reference>
<dbReference type="EMBL" id="PUHQ01000213">
    <property type="protein sequence ID" value="KAG0653399.1"/>
    <property type="molecule type" value="Genomic_DNA"/>
</dbReference>
<feature type="compositionally biased region" description="Basic and acidic residues" evidence="1">
    <location>
        <begin position="265"/>
        <end position="291"/>
    </location>
</feature>
<feature type="region of interest" description="Disordered" evidence="1">
    <location>
        <begin position="142"/>
        <end position="172"/>
    </location>
</feature>
<evidence type="ECO:0000313" key="2">
    <source>
        <dbReference type="EMBL" id="KAG0653399.1"/>
    </source>
</evidence>
<feature type="compositionally biased region" description="Polar residues" evidence="1">
    <location>
        <begin position="27"/>
        <end position="38"/>
    </location>
</feature>
<organism evidence="2 3">
    <name type="scientific">Rhodotorula mucilaginosa</name>
    <name type="common">Yeast</name>
    <name type="synonym">Rhodotorula rubra</name>
    <dbReference type="NCBI Taxonomy" id="5537"/>
    <lineage>
        <taxon>Eukaryota</taxon>
        <taxon>Fungi</taxon>
        <taxon>Dikarya</taxon>
        <taxon>Basidiomycota</taxon>
        <taxon>Pucciniomycotina</taxon>
        <taxon>Microbotryomycetes</taxon>
        <taxon>Sporidiobolales</taxon>
        <taxon>Sporidiobolaceae</taxon>
        <taxon>Rhodotorula</taxon>
    </lineage>
</organism>
<dbReference type="OrthoDB" id="2538455at2759"/>
<comment type="caution">
    <text evidence="2">The sequence shown here is derived from an EMBL/GenBank/DDBJ whole genome shotgun (WGS) entry which is preliminary data.</text>
</comment>
<dbReference type="Proteomes" id="UP000777482">
    <property type="component" value="Unassembled WGS sequence"/>
</dbReference>
<name>A0A9P7B1L4_RHOMI</name>
<feature type="region of interest" description="Disordered" evidence="1">
    <location>
        <begin position="27"/>
        <end position="51"/>
    </location>
</feature>
<gene>
    <name evidence="2" type="ORF">C6P46_002868</name>
</gene>
<keyword evidence="3" id="KW-1185">Reference proteome</keyword>
<feature type="region of interest" description="Disordered" evidence="1">
    <location>
        <begin position="258"/>
        <end position="291"/>
    </location>
</feature>